<gene>
    <name evidence="2" type="ORF">PSDVSF_27700</name>
</gene>
<reference evidence="2" key="1">
    <citation type="journal article" date="2022" name="Arch. Microbiol.">
        <title>Pseudodesulfovibrio sediminis sp. nov., a mesophilic and neutrophilic sulfate-reducing bacterium isolated from sediment of a brackish lake.</title>
        <authorList>
            <person name="Takahashi A."/>
            <person name="Kojima H."/>
            <person name="Watanabe M."/>
            <person name="Fukui M."/>
        </authorList>
    </citation>
    <scope>NUCLEOTIDE SEQUENCE</scope>
    <source>
        <strain evidence="2">SF6</strain>
    </source>
</reference>
<name>A0ABN6ET70_9BACT</name>
<keyword evidence="1" id="KW-0732">Signal</keyword>
<proteinExistence type="predicted"/>
<evidence type="ECO:0000256" key="1">
    <source>
        <dbReference type="SAM" id="SignalP"/>
    </source>
</evidence>
<dbReference type="RefSeq" id="WP_229591498.1">
    <property type="nucleotide sequence ID" value="NZ_AP024485.1"/>
</dbReference>
<feature type="chain" id="PRO_5047081331" description="Lipoprotein" evidence="1">
    <location>
        <begin position="25"/>
        <end position="149"/>
    </location>
</feature>
<sequence>MKILASFFAVMLTLACAVATFAGAECNAVPWGQPISAVEKITFDRAAGDVKYYTVSKVEPCGIFEIEKAEVTYAFINGKLYASIVEIDKAIDIKRVVSNLMDKYGLPDHKKEKDWDVYRWETDTLKVKLKSQYSTDRVKIGTYYKPLIP</sequence>
<feature type="signal peptide" evidence="1">
    <location>
        <begin position="1"/>
        <end position="24"/>
    </location>
</feature>
<evidence type="ECO:0000313" key="3">
    <source>
        <dbReference type="Proteomes" id="UP001053296"/>
    </source>
</evidence>
<dbReference type="Proteomes" id="UP001053296">
    <property type="component" value="Chromosome"/>
</dbReference>
<keyword evidence="3" id="KW-1185">Reference proteome</keyword>
<accession>A0ABN6ET70</accession>
<organism evidence="2 3">
    <name type="scientific">Pseudodesulfovibrio sediminis</name>
    <dbReference type="NCBI Taxonomy" id="2810563"/>
    <lineage>
        <taxon>Bacteria</taxon>
        <taxon>Pseudomonadati</taxon>
        <taxon>Thermodesulfobacteriota</taxon>
        <taxon>Desulfovibrionia</taxon>
        <taxon>Desulfovibrionales</taxon>
        <taxon>Desulfovibrionaceae</taxon>
    </lineage>
</organism>
<evidence type="ECO:0000313" key="2">
    <source>
        <dbReference type="EMBL" id="BCS89528.1"/>
    </source>
</evidence>
<dbReference type="EMBL" id="AP024485">
    <property type="protein sequence ID" value="BCS89528.1"/>
    <property type="molecule type" value="Genomic_DNA"/>
</dbReference>
<evidence type="ECO:0008006" key="4">
    <source>
        <dbReference type="Google" id="ProtNLM"/>
    </source>
</evidence>
<protein>
    <recommendedName>
        <fullName evidence="4">Lipoprotein</fullName>
    </recommendedName>
</protein>
<dbReference type="PROSITE" id="PS51257">
    <property type="entry name" value="PROKAR_LIPOPROTEIN"/>
    <property type="match status" value="1"/>
</dbReference>